<dbReference type="SUPFAM" id="SSF53448">
    <property type="entry name" value="Nucleotide-diphospho-sugar transferases"/>
    <property type="match status" value="1"/>
</dbReference>
<protein>
    <submittedName>
        <fullName evidence="4">Glycosyltransferase family 2 protein</fullName>
    </submittedName>
</protein>
<evidence type="ECO:0000256" key="1">
    <source>
        <dbReference type="ARBA" id="ARBA00022676"/>
    </source>
</evidence>
<keyword evidence="2" id="KW-0808">Transferase</keyword>
<dbReference type="PANTHER" id="PTHR22916:SF51">
    <property type="entry name" value="GLYCOSYLTRANSFERASE EPSH-RELATED"/>
    <property type="match status" value="1"/>
</dbReference>
<evidence type="ECO:0000313" key="4">
    <source>
        <dbReference type="EMBL" id="MBC5681603.1"/>
    </source>
</evidence>
<dbReference type="CDD" id="cd00761">
    <property type="entry name" value="Glyco_tranf_GTA_type"/>
    <property type="match status" value="1"/>
</dbReference>
<dbReference type="Proteomes" id="UP000628463">
    <property type="component" value="Unassembled WGS sequence"/>
</dbReference>
<dbReference type="EMBL" id="JACOPD010000009">
    <property type="protein sequence ID" value="MBC5681603.1"/>
    <property type="molecule type" value="Genomic_DNA"/>
</dbReference>
<evidence type="ECO:0000313" key="5">
    <source>
        <dbReference type="Proteomes" id="UP000628463"/>
    </source>
</evidence>
<sequence length="393" mass="45617">MNSIKISVIIPVYNVEKYIKKAIESVINQTYKNLEIILVDDGSTDNSGFICDEYANIDERITVIHKENGGIVSARKTGINLADGDYAVNLDPDDWIEATAYEQVVKIIEERHPDIIAYGMKKEFNGFIESQPIQLAEGQYNQNEFWIAFCNKVSKYPFYEQPIDMSQCDKVVKTELFKKHQSNCNEALKKNVDDAVIFPMLLDMKSIYIESRCWYHYCVRKTSILWQTKNGDDIRYKMLALHLIDAYKRYNKIDGCSKEFLLYKLVHHMMMDIPDALFEIEQCKIYPQIKKNNNIVIYGKGVFANRFIENIRMSNYCNIVENVDSNDADKLKYIDANKYDYIVIAIFSAATVLSVLDLLKKMNIDENKILSIEKNSITPDLLPDEVRKQFLKL</sequence>
<keyword evidence="5" id="KW-1185">Reference proteome</keyword>
<dbReference type="Gene3D" id="3.90.550.10">
    <property type="entry name" value="Spore Coat Polysaccharide Biosynthesis Protein SpsA, Chain A"/>
    <property type="match status" value="1"/>
</dbReference>
<dbReference type="RefSeq" id="WP_186837270.1">
    <property type="nucleotide sequence ID" value="NZ_JACOPD010000009.1"/>
</dbReference>
<evidence type="ECO:0000259" key="3">
    <source>
        <dbReference type="Pfam" id="PF00535"/>
    </source>
</evidence>
<dbReference type="InterPro" id="IPR029044">
    <property type="entry name" value="Nucleotide-diphossugar_trans"/>
</dbReference>
<organism evidence="4 5">
    <name type="scientific">Lachnospira hominis</name>
    <name type="common">ex Liu et al. 2021</name>
    <dbReference type="NCBI Taxonomy" id="2763051"/>
    <lineage>
        <taxon>Bacteria</taxon>
        <taxon>Bacillati</taxon>
        <taxon>Bacillota</taxon>
        <taxon>Clostridia</taxon>
        <taxon>Lachnospirales</taxon>
        <taxon>Lachnospiraceae</taxon>
        <taxon>Lachnospira</taxon>
    </lineage>
</organism>
<proteinExistence type="predicted"/>
<evidence type="ECO:0000256" key="2">
    <source>
        <dbReference type="ARBA" id="ARBA00022679"/>
    </source>
</evidence>
<name>A0ABR7G3J1_9FIRM</name>
<comment type="caution">
    <text evidence="4">The sequence shown here is derived from an EMBL/GenBank/DDBJ whole genome shotgun (WGS) entry which is preliminary data.</text>
</comment>
<feature type="domain" description="Glycosyltransferase 2-like" evidence="3">
    <location>
        <begin position="7"/>
        <end position="136"/>
    </location>
</feature>
<dbReference type="Pfam" id="PF00535">
    <property type="entry name" value="Glycos_transf_2"/>
    <property type="match status" value="1"/>
</dbReference>
<dbReference type="PANTHER" id="PTHR22916">
    <property type="entry name" value="GLYCOSYLTRANSFERASE"/>
    <property type="match status" value="1"/>
</dbReference>
<accession>A0ABR7G3J1</accession>
<dbReference type="InterPro" id="IPR001173">
    <property type="entry name" value="Glyco_trans_2-like"/>
</dbReference>
<reference evidence="4 5" key="1">
    <citation type="submission" date="2020-08" db="EMBL/GenBank/DDBJ databases">
        <title>Genome public.</title>
        <authorList>
            <person name="Liu C."/>
            <person name="Sun Q."/>
        </authorList>
    </citation>
    <scope>NUCLEOTIDE SEQUENCE [LARGE SCALE GENOMIC DNA]</scope>
    <source>
        <strain evidence="4 5">NSJ-43</strain>
    </source>
</reference>
<keyword evidence="1" id="KW-0328">Glycosyltransferase</keyword>
<gene>
    <name evidence="4" type="ORF">H8S01_11635</name>
</gene>